<proteinExistence type="inferred from homology"/>
<comment type="similarity">
    <text evidence="7 10">Belongs to the HD-ZIP homeobox family. Class I subfamily.</text>
</comment>
<keyword evidence="4 8" id="KW-0371">Homeobox</keyword>
<evidence type="ECO:0000256" key="11">
    <source>
        <dbReference type="SAM" id="MobiDB-lite"/>
    </source>
</evidence>
<dbReference type="AlphaFoldDB" id="A0AAE0EKC7"/>
<dbReference type="InterPro" id="IPR001356">
    <property type="entry name" value="HD"/>
</dbReference>
<comment type="subcellular location">
    <subcellularLocation>
        <location evidence="1 8 9">Nucleus</location>
    </subcellularLocation>
</comment>
<evidence type="ECO:0000313" key="13">
    <source>
        <dbReference type="EMBL" id="KAK3230947.1"/>
    </source>
</evidence>
<dbReference type="PANTHER" id="PTHR24326">
    <property type="entry name" value="HOMEOBOX-LEUCINE ZIPPER PROTEIN"/>
    <property type="match status" value="1"/>
</dbReference>
<comment type="function">
    <text evidence="10">Transcription factor.</text>
</comment>
<dbReference type="Proteomes" id="UP001281410">
    <property type="component" value="Unassembled WGS sequence"/>
</dbReference>
<dbReference type="InterPro" id="IPR009057">
    <property type="entry name" value="Homeodomain-like_sf"/>
</dbReference>
<organism evidence="13 14">
    <name type="scientific">Dipteronia sinensis</name>
    <dbReference type="NCBI Taxonomy" id="43782"/>
    <lineage>
        <taxon>Eukaryota</taxon>
        <taxon>Viridiplantae</taxon>
        <taxon>Streptophyta</taxon>
        <taxon>Embryophyta</taxon>
        <taxon>Tracheophyta</taxon>
        <taxon>Spermatophyta</taxon>
        <taxon>Magnoliopsida</taxon>
        <taxon>eudicotyledons</taxon>
        <taxon>Gunneridae</taxon>
        <taxon>Pentapetalae</taxon>
        <taxon>rosids</taxon>
        <taxon>malvids</taxon>
        <taxon>Sapindales</taxon>
        <taxon>Sapindaceae</taxon>
        <taxon>Hippocastanoideae</taxon>
        <taxon>Acereae</taxon>
        <taxon>Dipteronia</taxon>
    </lineage>
</organism>
<keyword evidence="5 10" id="KW-0804">Transcription</keyword>
<dbReference type="PROSITE" id="PS50071">
    <property type="entry name" value="HOMEOBOX_2"/>
    <property type="match status" value="1"/>
</dbReference>
<dbReference type="InterPro" id="IPR000047">
    <property type="entry name" value="HTH_motif"/>
</dbReference>
<evidence type="ECO:0000259" key="12">
    <source>
        <dbReference type="PROSITE" id="PS50071"/>
    </source>
</evidence>
<feature type="domain" description="Homeobox" evidence="12">
    <location>
        <begin position="52"/>
        <end position="112"/>
    </location>
</feature>
<dbReference type="SMART" id="SM00389">
    <property type="entry name" value="HOX"/>
    <property type="match status" value="1"/>
</dbReference>
<dbReference type="SUPFAM" id="SSF46689">
    <property type="entry name" value="Homeodomain-like"/>
    <property type="match status" value="1"/>
</dbReference>
<keyword evidence="3 8" id="KW-0238">DNA-binding</keyword>
<dbReference type="EMBL" id="JANJYJ010000001">
    <property type="protein sequence ID" value="KAK3230947.1"/>
    <property type="molecule type" value="Genomic_DNA"/>
</dbReference>
<comment type="caution">
    <text evidence="13">The sequence shown here is derived from an EMBL/GenBank/DDBJ whole genome shotgun (WGS) entry which is preliminary data.</text>
</comment>
<evidence type="ECO:0000256" key="2">
    <source>
        <dbReference type="ARBA" id="ARBA00023015"/>
    </source>
</evidence>
<dbReference type="GO" id="GO:0005634">
    <property type="term" value="C:nucleus"/>
    <property type="evidence" value="ECO:0007669"/>
    <property type="project" value="UniProtKB-SubCell"/>
</dbReference>
<dbReference type="PANTHER" id="PTHR24326:SF535">
    <property type="entry name" value="HOMEOBOX-LEUCINE ZIPPER PROTEIN"/>
    <property type="match status" value="1"/>
</dbReference>
<dbReference type="PRINTS" id="PR00031">
    <property type="entry name" value="HTHREPRESSR"/>
</dbReference>
<keyword evidence="2 10" id="KW-0805">Transcription regulation</keyword>
<keyword evidence="14" id="KW-1185">Reference proteome</keyword>
<evidence type="ECO:0000256" key="6">
    <source>
        <dbReference type="ARBA" id="ARBA00023242"/>
    </source>
</evidence>
<protein>
    <recommendedName>
        <fullName evidence="10">Homeobox-leucine zipper protein</fullName>
    </recommendedName>
    <alternativeName>
        <fullName evidence="10">HD-ZIP protein</fullName>
    </alternativeName>
    <alternativeName>
        <fullName evidence="10">Homeodomain transcription factor</fullName>
    </alternativeName>
</protein>
<evidence type="ECO:0000256" key="1">
    <source>
        <dbReference type="ARBA" id="ARBA00004123"/>
    </source>
</evidence>
<evidence type="ECO:0000256" key="9">
    <source>
        <dbReference type="RuleBase" id="RU000682"/>
    </source>
</evidence>
<dbReference type="FunFam" id="1.10.10.60:FF:000144">
    <property type="entry name" value="homeobox-leucine zipper protein ATHB-6-like"/>
    <property type="match status" value="1"/>
</dbReference>
<feature type="region of interest" description="Disordered" evidence="11">
    <location>
        <begin position="153"/>
        <end position="180"/>
    </location>
</feature>
<accession>A0AAE0EKC7</accession>
<evidence type="ECO:0000256" key="5">
    <source>
        <dbReference type="ARBA" id="ARBA00023163"/>
    </source>
</evidence>
<dbReference type="CDD" id="cd00086">
    <property type="entry name" value="homeodomain"/>
    <property type="match status" value="1"/>
</dbReference>
<dbReference type="InterPro" id="IPR045224">
    <property type="entry name" value="HDZip_class_I_plant"/>
</dbReference>
<evidence type="ECO:0000256" key="8">
    <source>
        <dbReference type="PROSITE-ProRule" id="PRU00108"/>
    </source>
</evidence>
<gene>
    <name evidence="13" type="ORF">Dsin_002828</name>
</gene>
<dbReference type="Pfam" id="PF00046">
    <property type="entry name" value="Homeodomain"/>
    <property type="match status" value="1"/>
</dbReference>
<dbReference type="InterPro" id="IPR017970">
    <property type="entry name" value="Homeobox_CS"/>
</dbReference>
<dbReference type="Pfam" id="PF02183">
    <property type="entry name" value="HALZ"/>
    <property type="match status" value="1"/>
</dbReference>
<evidence type="ECO:0000256" key="3">
    <source>
        <dbReference type="ARBA" id="ARBA00023125"/>
    </source>
</evidence>
<feature type="DNA-binding region" description="Homeobox" evidence="8">
    <location>
        <begin position="54"/>
        <end position="113"/>
    </location>
</feature>
<reference evidence="13" key="1">
    <citation type="journal article" date="2023" name="Plant J.">
        <title>Genome sequences and population genomics provide insights into the demographic history, inbreeding, and mutation load of two 'living fossil' tree species of Dipteronia.</title>
        <authorList>
            <person name="Feng Y."/>
            <person name="Comes H.P."/>
            <person name="Chen J."/>
            <person name="Zhu S."/>
            <person name="Lu R."/>
            <person name="Zhang X."/>
            <person name="Li P."/>
            <person name="Qiu J."/>
            <person name="Olsen K.M."/>
            <person name="Qiu Y."/>
        </authorList>
    </citation>
    <scope>NUCLEOTIDE SEQUENCE</scope>
    <source>
        <strain evidence="13">NBL</strain>
    </source>
</reference>
<name>A0AAE0EKC7_9ROSI</name>
<evidence type="ECO:0000256" key="7">
    <source>
        <dbReference type="ARBA" id="ARBA00025748"/>
    </source>
</evidence>
<dbReference type="InterPro" id="IPR003106">
    <property type="entry name" value="Leu_zip_homeo"/>
</dbReference>
<evidence type="ECO:0000256" key="10">
    <source>
        <dbReference type="RuleBase" id="RU369038"/>
    </source>
</evidence>
<dbReference type="GO" id="GO:0045893">
    <property type="term" value="P:positive regulation of DNA-templated transcription"/>
    <property type="evidence" value="ECO:0007669"/>
    <property type="project" value="TreeGrafter"/>
</dbReference>
<dbReference type="PROSITE" id="PS00027">
    <property type="entry name" value="HOMEOBOX_1"/>
    <property type="match status" value="1"/>
</dbReference>
<dbReference type="GO" id="GO:0000976">
    <property type="term" value="F:transcription cis-regulatory region binding"/>
    <property type="evidence" value="ECO:0007669"/>
    <property type="project" value="UniProtKB-ARBA"/>
</dbReference>
<dbReference type="Gene3D" id="1.10.10.60">
    <property type="entry name" value="Homeodomain-like"/>
    <property type="match status" value="1"/>
</dbReference>
<keyword evidence="6 8" id="KW-0539">Nucleus</keyword>
<evidence type="ECO:0000313" key="14">
    <source>
        <dbReference type="Proteomes" id="UP001281410"/>
    </source>
</evidence>
<dbReference type="GO" id="GO:0000981">
    <property type="term" value="F:DNA-binding transcription factor activity, RNA polymerase II-specific"/>
    <property type="evidence" value="ECO:0007669"/>
    <property type="project" value="UniProtKB-UniRule"/>
</dbReference>
<sequence length="274" mass="31584">MKRFTSSDSLDAIISICQSKDEKSLKNNQVYSREFQAMIDSLEEEDYREEASQATEKKRRLSLNQVKALEKNFEVENKLEPDRKAKLSEELGLQPRQIAVWFQNRRARLKTKELERDYGLLKSSYDVLKLDYNNLEQEHEALKVQLRELKSKLSQENEESSQVATEVEEETPVSEQSKNQGLCDDVNAQLLISSPASSTTLHFTGSSSSSLSSMNWVQLSDPRTILSNAYHDHHHHQQSHFVKVEEQSLFNSDASCNFFSVDQPPTLQWYFTGQ</sequence>
<evidence type="ECO:0000256" key="4">
    <source>
        <dbReference type="ARBA" id="ARBA00023155"/>
    </source>
</evidence>